<organism evidence="1 2">
    <name type="scientific">Cichorium intybus</name>
    <name type="common">Chicory</name>
    <dbReference type="NCBI Taxonomy" id="13427"/>
    <lineage>
        <taxon>Eukaryota</taxon>
        <taxon>Viridiplantae</taxon>
        <taxon>Streptophyta</taxon>
        <taxon>Embryophyta</taxon>
        <taxon>Tracheophyta</taxon>
        <taxon>Spermatophyta</taxon>
        <taxon>Magnoliopsida</taxon>
        <taxon>eudicotyledons</taxon>
        <taxon>Gunneridae</taxon>
        <taxon>Pentapetalae</taxon>
        <taxon>asterids</taxon>
        <taxon>campanulids</taxon>
        <taxon>Asterales</taxon>
        <taxon>Asteraceae</taxon>
        <taxon>Cichorioideae</taxon>
        <taxon>Cichorieae</taxon>
        <taxon>Cichoriinae</taxon>
        <taxon>Cichorium</taxon>
    </lineage>
</organism>
<evidence type="ECO:0000313" key="2">
    <source>
        <dbReference type="Proteomes" id="UP001055811"/>
    </source>
</evidence>
<gene>
    <name evidence="1" type="ORF">L2E82_20951</name>
</gene>
<evidence type="ECO:0000313" key="1">
    <source>
        <dbReference type="EMBL" id="KAI3750317.1"/>
    </source>
</evidence>
<reference evidence="1 2" key="2">
    <citation type="journal article" date="2022" name="Mol. Ecol. Resour.">
        <title>The genomes of chicory, endive, great burdock and yacon provide insights into Asteraceae paleo-polyploidization history and plant inulin production.</title>
        <authorList>
            <person name="Fan W."/>
            <person name="Wang S."/>
            <person name="Wang H."/>
            <person name="Wang A."/>
            <person name="Jiang F."/>
            <person name="Liu H."/>
            <person name="Zhao H."/>
            <person name="Xu D."/>
            <person name="Zhang Y."/>
        </authorList>
    </citation>
    <scope>NUCLEOTIDE SEQUENCE [LARGE SCALE GENOMIC DNA]</scope>
    <source>
        <strain evidence="2">cv. Punajuju</strain>
        <tissue evidence="1">Leaves</tissue>
    </source>
</reference>
<protein>
    <submittedName>
        <fullName evidence="1">Uncharacterized protein</fullName>
    </submittedName>
</protein>
<keyword evidence="2" id="KW-1185">Reference proteome</keyword>
<name>A0ACB9DUV2_CICIN</name>
<comment type="caution">
    <text evidence="1">The sequence shown here is derived from an EMBL/GenBank/DDBJ whole genome shotgun (WGS) entry which is preliminary data.</text>
</comment>
<reference evidence="2" key="1">
    <citation type="journal article" date="2022" name="Mol. Ecol. Resour.">
        <title>The genomes of chicory, endive, great burdock and yacon provide insights into Asteraceae palaeo-polyploidization history and plant inulin production.</title>
        <authorList>
            <person name="Fan W."/>
            <person name="Wang S."/>
            <person name="Wang H."/>
            <person name="Wang A."/>
            <person name="Jiang F."/>
            <person name="Liu H."/>
            <person name="Zhao H."/>
            <person name="Xu D."/>
            <person name="Zhang Y."/>
        </authorList>
    </citation>
    <scope>NUCLEOTIDE SEQUENCE [LARGE SCALE GENOMIC DNA]</scope>
    <source>
        <strain evidence="2">cv. Punajuju</strain>
    </source>
</reference>
<dbReference type="Proteomes" id="UP001055811">
    <property type="component" value="Linkage Group LG04"/>
</dbReference>
<accession>A0ACB9DUV2</accession>
<proteinExistence type="predicted"/>
<dbReference type="EMBL" id="CM042012">
    <property type="protein sequence ID" value="KAI3750317.1"/>
    <property type="molecule type" value="Genomic_DNA"/>
</dbReference>
<sequence>MNLVSLVVIQLTITVASGSLAGKIMDVTTPITTVPTITTGNSNPTMQPKTTTSPVSSASSAGRSWCVASQSASQTALQDALDYACGHGGTDCSAIQQGGECYNPDNLRHHASYAFNSYYQKNPIPSSCNFGGTAITTSSDPSSSTCQFPATSTSSSLLNTTNSSGATVFGSGPSVPTTSIGSPIVFPTTTLCFLLIIHIFYMFKIVC</sequence>